<dbReference type="AlphaFoldDB" id="A0AAV4VKX9"/>
<reference evidence="1 2" key="1">
    <citation type="submission" date="2021-06" db="EMBL/GenBank/DDBJ databases">
        <title>Caerostris extrusa draft genome.</title>
        <authorList>
            <person name="Kono N."/>
            <person name="Arakawa K."/>
        </authorList>
    </citation>
    <scope>NUCLEOTIDE SEQUENCE [LARGE SCALE GENOMIC DNA]</scope>
</reference>
<proteinExistence type="predicted"/>
<evidence type="ECO:0000313" key="2">
    <source>
        <dbReference type="Proteomes" id="UP001054945"/>
    </source>
</evidence>
<accession>A0AAV4VKX9</accession>
<keyword evidence="2" id="KW-1185">Reference proteome</keyword>
<name>A0AAV4VKX9_CAEEX</name>
<comment type="caution">
    <text evidence="1">The sequence shown here is derived from an EMBL/GenBank/DDBJ whole genome shotgun (WGS) entry which is preliminary data.</text>
</comment>
<organism evidence="1 2">
    <name type="scientific">Caerostris extrusa</name>
    <name type="common">Bark spider</name>
    <name type="synonym">Caerostris bankana</name>
    <dbReference type="NCBI Taxonomy" id="172846"/>
    <lineage>
        <taxon>Eukaryota</taxon>
        <taxon>Metazoa</taxon>
        <taxon>Ecdysozoa</taxon>
        <taxon>Arthropoda</taxon>
        <taxon>Chelicerata</taxon>
        <taxon>Arachnida</taxon>
        <taxon>Araneae</taxon>
        <taxon>Araneomorphae</taxon>
        <taxon>Entelegynae</taxon>
        <taxon>Araneoidea</taxon>
        <taxon>Araneidae</taxon>
        <taxon>Caerostris</taxon>
    </lineage>
</organism>
<gene>
    <name evidence="1" type="ORF">CEXT_93361</name>
</gene>
<protein>
    <submittedName>
        <fullName evidence="1">Uncharacterized protein</fullName>
    </submittedName>
</protein>
<evidence type="ECO:0000313" key="1">
    <source>
        <dbReference type="EMBL" id="GIY71002.1"/>
    </source>
</evidence>
<dbReference type="EMBL" id="BPLR01014740">
    <property type="protein sequence ID" value="GIY71002.1"/>
    <property type="molecule type" value="Genomic_DNA"/>
</dbReference>
<sequence>MVLPLRRLLIYQIIQKELIIRSLMVSTLLKDYKGVCEEAGAASATSYMRGLHHLIILIIILGDIPGLKNRVPCSSVSYRTPFTDNYGGRVWFFSQSQTSVFWIECKLTEYANFVCMSN</sequence>
<dbReference type="Proteomes" id="UP001054945">
    <property type="component" value="Unassembled WGS sequence"/>
</dbReference>